<dbReference type="EMBL" id="CP036276">
    <property type="protein sequence ID" value="QDU42725.1"/>
    <property type="molecule type" value="Genomic_DNA"/>
</dbReference>
<accession>A0A517ZJQ6</accession>
<proteinExistence type="predicted"/>
<organism evidence="1 2">
    <name type="scientific">Symmachiella dynata</name>
    <dbReference type="NCBI Taxonomy" id="2527995"/>
    <lineage>
        <taxon>Bacteria</taxon>
        <taxon>Pseudomonadati</taxon>
        <taxon>Planctomycetota</taxon>
        <taxon>Planctomycetia</taxon>
        <taxon>Planctomycetales</taxon>
        <taxon>Planctomycetaceae</taxon>
        <taxon>Symmachiella</taxon>
    </lineage>
</organism>
<gene>
    <name evidence="1" type="ORF">Mal52_11920</name>
</gene>
<dbReference type="Proteomes" id="UP000319383">
    <property type="component" value="Chromosome"/>
</dbReference>
<dbReference type="OrthoDB" id="3464282at2"/>
<dbReference type="KEGG" id="sdyn:Mal52_11920"/>
<keyword evidence="2" id="KW-1185">Reference proteome</keyword>
<evidence type="ECO:0000313" key="1">
    <source>
        <dbReference type="EMBL" id="QDU42725.1"/>
    </source>
</evidence>
<sequence length="211" mass="24032">MGTSIHAFIEVDYSEQSMPFVTSKTVSAFNDGELLLTGNPQVLDALGDGVNYHFPGDRSRKRALHSPRGLPPMLSFPVFNRFAHIIVKGDTDVHYFNSNLSWLSPGLPAVTQEVAQRWVDDGYSIYIGCPWRIVFGAGKVCKERVSHPDWHSPSWLTLPEIFDSLDYFDLSIMEMKDDQREMMFPIVVNVMEQIEAKLGDGRTRLVFWFDN</sequence>
<evidence type="ECO:0000313" key="2">
    <source>
        <dbReference type="Proteomes" id="UP000319383"/>
    </source>
</evidence>
<reference evidence="1 2" key="1">
    <citation type="submission" date="2019-02" db="EMBL/GenBank/DDBJ databases">
        <title>Deep-cultivation of Planctomycetes and their phenomic and genomic characterization uncovers novel biology.</title>
        <authorList>
            <person name="Wiegand S."/>
            <person name="Jogler M."/>
            <person name="Boedeker C."/>
            <person name="Pinto D."/>
            <person name="Vollmers J."/>
            <person name="Rivas-Marin E."/>
            <person name="Kohn T."/>
            <person name="Peeters S.H."/>
            <person name="Heuer A."/>
            <person name="Rast P."/>
            <person name="Oberbeckmann S."/>
            <person name="Bunk B."/>
            <person name="Jeske O."/>
            <person name="Meyerdierks A."/>
            <person name="Storesund J.E."/>
            <person name="Kallscheuer N."/>
            <person name="Luecker S."/>
            <person name="Lage O.M."/>
            <person name="Pohl T."/>
            <person name="Merkel B.J."/>
            <person name="Hornburger P."/>
            <person name="Mueller R.-W."/>
            <person name="Bruemmer F."/>
            <person name="Labrenz M."/>
            <person name="Spormann A.M."/>
            <person name="Op den Camp H."/>
            <person name="Overmann J."/>
            <person name="Amann R."/>
            <person name="Jetten M.S.M."/>
            <person name="Mascher T."/>
            <person name="Medema M.H."/>
            <person name="Devos D.P."/>
            <person name="Kaster A.-K."/>
            <person name="Ovreas L."/>
            <person name="Rohde M."/>
            <person name="Galperin M.Y."/>
            <person name="Jogler C."/>
        </authorList>
    </citation>
    <scope>NUCLEOTIDE SEQUENCE [LARGE SCALE GENOMIC DNA]</scope>
    <source>
        <strain evidence="1 2">Mal52</strain>
    </source>
</reference>
<dbReference type="AlphaFoldDB" id="A0A517ZJQ6"/>
<dbReference type="RefSeq" id="WP_145374738.1">
    <property type="nucleotide sequence ID" value="NZ_CP036270.1"/>
</dbReference>
<name>A0A517ZJQ6_9PLAN</name>
<protein>
    <submittedName>
        <fullName evidence="1">Uncharacterized protein</fullName>
    </submittedName>
</protein>